<feature type="coiled-coil region" evidence="1">
    <location>
        <begin position="63"/>
        <end position="90"/>
    </location>
</feature>
<comment type="caution">
    <text evidence="2">The sequence shown here is derived from an EMBL/GenBank/DDBJ whole genome shotgun (WGS) entry which is preliminary data.</text>
</comment>
<dbReference type="EMBL" id="BAABBQ010000001">
    <property type="protein sequence ID" value="GAA4018044.1"/>
    <property type="molecule type" value="Genomic_DNA"/>
</dbReference>
<dbReference type="Proteomes" id="UP001500235">
    <property type="component" value="Unassembled WGS sequence"/>
</dbReference>
<evidence type="ECO:0000256" key="1">
    <source>
        <dbReference type="SAM" id="Coils"/>
    </source>
</evidence>
<dbReference type="CDD" id="cd07505">
    <property type="entry name" value="HAD_BPGM-like"/>
    <property type="match status" value="1"/>
</dbReference>
<keyword evidence="1" id="KW-0175">Coiled coil</keyword>
<keyword evidence="3" id="KW-1185">Reference proteome</keyword>
<proteinExistence type="predicted"/>
<accession>A0ABP7SXN9</accession>
<dbReference type="Gene3D" id="1.10.150.240">
    <property type="entry name" value="Putative phosphatase, domain 2"/>
    <property type="match status" value="1"/>
</dbReference>
<dbReference type="RefSeq" id="WP_344706942.1">
    <property type="nucleotide sequence ID" value="NZ_BAABBQ010000001.1"/>
</dbReference>
<evidence type="ECO:0000313" key="2">
    <source>
        <dbReference type="EMBL" id="GAA4018044.1"/>
    </source>
</evidence>
<sequence>MNEAASPFQGKKLLIFDLDGTLVDSSPIHARAFAEVFAPLQVAVDYDRIAGMTTAAAVDRLLLDAGREAAAEERDRLRDAKQQRSRALIEQELREIPGAVAFVTAARALFRCALCTSASPPSAEAALAAIGLAGIFDPVVTSADVRKGKPDPEGFLLAASRAGIEPARALVFEDSESGLAAARAAGMDAIAIGPGLRDWASLLAEMEAGA</sequence>
<dbReference type="InterPro" id="IPR051806">
    <property type="entry name" value="HAD-like_SPP"/>
</dbReference>
<dbReference type="NCBIfam" id="TIGR01509">
    <property type="entry name" value="HAD-SF-IA-v3"/>
    <property type="match status" value="1"/>
</dbReference>
<dbReference type="InterPro" id="IPR006439">
    <property type="entry name" value="HAD-SF_hydro_IA"/>
</dbReference>
<dbReference type="PANTHER" id="PTHR43481">
    <property type="entry name" value="FRUCTOSE-1-PHOSPHATE PHOSPHATASE"/>
    <property type="match status" value="1"/>
</dbReference>
<dbReference type="InterPro" id="IPR036412">
    <property type="entry name" value="HAD-like_sf"/>
</dbReference>
<dbReference type="InterPro" id="IPR023198">
    <property type="entry name" value="PGP-like_dom2"/>
</dbReference>
<dbReference type="SFLD" id="SFLDG01135">
    <property type="entry name" value="C1.5.6:_HAD__Beta-PGM__Phospha"/>
    <property type="match status" value="1"/>
</dbReference>
<dbReference type="SUPFAM" id="SSF56784">
    <property type="entry name" value="HAD-like"/>
    <property type="match status" value="1"/>
</dbReference>
<dbReference type="PRINTS" id="PR00413">
    <property type="entry name" value="HADHALOGNASE"/>
</dbReference>
<dbReference type="SFLD" id="SFLDG01129">
    <property type="entry name" value="C1.5:_HAD__Beta-PGM__Phosphata"/>
    <property type="match status" value="1"/>
</dbReference>
<dbReference type="InterPro" id="IPR023214">
    <property type="entry name" value="HAD_sf"/>
</dbReference>
<dbReference type="Pfam" id="PF00702">
    <property type="entry name" value="Hydrolase"/>
    <property type="match status" value="1"/>
</dbReference>
<protein>
    <submittedName>
        <fullName evidence="2">Fructose-1-phosphate/6-phosphogluconate phosphatase</fullName>
    </submittedName>
</protein>
<evidence type="ECO:0000313" key="3">
    <source>
        <dbReference type="Proteomes" id="UP001500235"/>
    </source>
</evidence>
<reference evidence="3" key="1">
    <citation type="journal article" date="2019" name="Int. J. Syst. Evol. Microbiol.">
        <title>The Global Catalogue of Microorganisms (GCM) 10K type strain sequencing project: providing services to taxonomists for standard genome sequencing and annotation.</title>
        <authorList>
            <consortium name="The Broad Institute Genomics Platform"/>
            <consortium name="The Broad Institute Genome Sequencing Center for Infectious Disease"/>
            <person name="Wu L."/>
            <person name="Ma J."/>
        </authorList>
    </citation>
    <scope>NUCLEOTIDE SEQUENCE [LARGE SCALE GENOMIC DNA]</scope>
    <source>
        <strain evidence="3">JCM 17563</strain>
    </source>
</reference>
<dbReference type="PANTHER" id="PTHR43481:SF4">
    <property type="entry name" value="GLYCEROL-1-PHOSPHATE PHOSPHOHYDROLASE 1-RELATED"/>
    <property type="match status" value="1"/>
</dbReference>
<gene>
    <name evidence="2" type="primary">yqaB</name>
    <name evidence="2" type="ORF">GCM10022280_16760</name>
</gene>
<organism evidence="2 3">
    <name type="scientific">Sphingomonas swuensis</name>
    <dbReference type="NCBI Taxonomy" id="977800"/>
    <lineage>
        <taxon>Bacteria</taxon>
        <taxon>Pseudomonadati</taxon>
        <taxon>Pseudomonadota</taxon>
        <taxon>Alphaproteobacteria</taxon>
        <taxon>Sphingomonadales</taxon>
        <taxon>Sphingomonadaceae</taxon>
        <taxon>Sphingomonas</taxon>
    </lineage>
</organism>
<dbReference type="Gene3D" id="3.40.50.1000">
    <property type="entry name" value="HAD superfamily/HAD-like"/>
    <property type="match status" value="1"/>
</dbReference>
<dbReference type="SFLD" id="SFLDS00003">
    <property type="entry name" value="Haloacid_Dehalogenase"/>
    <property type="match status" value="1"/>
</dbReference>
<name>A0ABP7SXN9_9SPHN</name>